<evidence type="ECO:0000313" key="2">
    <source>
        <dbReference type="Proteomes" id="UP000481153"/>
    </source>
</evidence>
<dbReference type="AlphaFoldDB" id="A0A6G0X894"/>
<organism evidence="1 2">
    <name type="scientific">Aphanomyces euteiches</name>
    <dbReference type="NCBI Taxonomy" id="100861"/>
    <lineage>
        <taxon>Eukaryota</taxon>
        <taxon>Sar</taxon>
        <taxon>Stramenopiles</taxon>
        <taxon>Oomycota</taxon>
        <taxon>Saprolegniomycetes</taxon>
        <taxon>Saprolegniales</taxon>
        <taxon>Verrucalvaceae</taxon>
        <taxon>Aphanomyces</taxon>
    </lineage>
</organism>
<sequence length="95" mass="10461">MQRQSIAPPISTISLAPKMSLTDFQDDFQRLATEELSATSLARACEFGTNFMNQEFAGKGPNPHGMDKFMLENFGAIPPALRPEEFKAIAKNNAL</sequence>
<dbReference type="Proteomes" id="UP000481153">
    <property type="component" value="Unassembled WGS sequence"/>
</dbReference>
<accession>A0A6G0X894</accession>
<dbReference type="EMBL" id="VJMJ01000089">
    <property type="protein sequence ID" value="KAF0736276.1"/>
    <property type="molecule type" value="Genomic_DNA"/>
</dbReference>
<proteinExistence type="predicted"/>
<name>A0A6G0X894_9STRA</name>
<keyword evidence="2" id="KW-1185">Reference proteome</keyword>
<reference evidence="1 2" key="1">
    <citation type="submission" date="2019-07" db="EMBL/GenBank/DDBJ databases">
        <title>Genomics analysis of Aphanomyces spp. identifies a new class of oomycete effector associated with host adaptation.</title>
        <authorList>
            <person name="Gaulin E."/>
        </authorList>
    </citation>
    <scope>NUCLEOTIDE SEQUENCE [LARGE SCALE GENOMIC DNA]</scope>
    <source>
        <strain evidence="1 2">ATCC 201684</strain>
    </source>
</reference>
<protein>
    <submittedName>
        <fullName evidence="1">Uncharacterized protein</fullName>
    </submittedName>
</protein>
<comment type="caution">
    <text evidence="1">The sequence shown here is derived from an EMBL/GenBank/DDBJ whole genome shotgun (WGS) entry which is preliminary data.</text>
</comment>
<gene>
    <name evidence="1" type="ORF">Ae201684_007297</name>
</gene>
<evidence type="ECO:0000313" key="1">
    <source>
        <dbReference type="EMBL" id="KAF0736276.1"/>
    </source>
</evidence>
<dbReference type="VEuPathDB" id="FungiDB:AeMF1_005425"/>